<organism evidence="1 2">
    <name type="scientific">Thermanaerothrix daxensis</name>
    <dbReference type="NCBI Taxonomy" id="869279"/>
    <lineage>
        <taxon>Bacteria</taxon>
        <taxon>Bacillati</taxon>
        <taxon>Chloroflexota</taxon>
        <taxon>Anaerolineae</taxon>
        <taxon>Anaerolineales</taxon>
        <taxon>Anaerolineaceae</taxon>
        <taxon>Thermanaerothrix</taxon>
    </lineage>
</organism>
<dbReference type="EMBL" id="LGKO01000004">
    <property type="protein sequence ID" value="KPL83066.1"/>
    <property type="molecule type" value="Genomic_DNA"/>
</dbReference>
<sequence length="71" mass="7592">MLTLLSSVGGLSTASLFAIPRAEPYAAQEGEIREAAGSFPRLLPLGTCAIVKQDYLKTGGYEDVQLFSTNR</sequence>
<dbReference type="AlphaFoldDB" id="A0A0N8GQ94"/>
<evidence type="ECO:0000313" key="2">
    <source>
        <dbReference type="Proteomes" id="UP000050544"/>
    </source>
</evidence>
<dbReference type="Proteomes" id="UP000050544">
    <property type="component" value="Unassembled WGS sequence"/>
</dbReference>
<accession>A0A0N8GQ94</accession>
<reference evidence="1 2" key="1">
    <citation type="submission" date="2015-07" db="EMBL/GenBank/DDBJ databases">
        <title>Whole genome sequence of Thermanaerothrix daxensis DSM 23592.</title>
        <authorList>
            <person name="Hemp J."/>
            <person name="Ward L.M."/>
            <person name="Pace L.A."/>
            <person name="Fischer W.W."/>
        </authorList>
    </citation>
    <scope>NUCLEOTIDE SEQUENCE [LARGE SCALE GENOMIC DNA]</scope>
    <source>
        <strain evidence="1 2">GNS-1</strain>
    </source>
</reference>
<comment type="caution">
    <text evidence="1">The sequence shown here is derived from an EMBL/GenBank/DDBJ whole genome shotgun (WGS) entry which is preliminary data.</text>
</comment>
<gene>
    <name evidence="1" type="ORF">SE15_07190</name>
</gene>
<keyword evidence="2" id="KW-1185">Reference proteome</keyword>
<name>A0A0N8GQ94_9CHLR</name>
<proteinExistence type="predicted"/>
<evidence type="ECO:0000313" key="1">
    <source>
        <dbReference type="EMBL" id="KPL83066.1"/>
    </source>
</evidence>
<protein>
    <submittedName>
        <fullName evidence="1">Uncharacterized protein</fullName>
    </submittedName>
</protein>